<feature type="transmembrane region" description="Helical" evidence="7">
    <location>
        <begin position="362"/>
        <end position="382"/>
    </location>
</feature>
<dbReference type="InterPro" id="IPR036259">
    <property type="entry name" value="MFS_trans_sf"/>
</dbReference>
<feature type="transmembrane region" description="Helical" evidence="7">
    <location>
        <begin position="106"/>
        <end position="127"/>
    </location>
</feature>
<evidence type="ECO:0000259" key="8">
    <source>
        <dbReference type="PROSITE" id="PS50850"/>
    </source>
</evidence>
<feature type="transmembrane region" description="Helical" evidence="7">
    <location>
        <begin position="165"/>
        <end position="188"/>
    </location>
</feature>
<keyword evidence="3" id="KW-0813">Transport</keyword>
<evidence type="ECO:0000256" key="3">
    <source>
        <dbReference type="ARBA" id="ARBA00022448"/>
    </source>
</evidence>
<dbReference type="GO" id="GO:0005351">
    <property type="term" value="F:carbohydrate:proton symporter activity"/>
    <property type="evidence" value="ECO:0007669"/>
    <property type="project" value="TreeGrafter"/>
</dbReference>
<dbReference type="AlphaFoldDB" id="A0A7J6JFJ9"/>
<reference evidence="9 10" key="2">
    <citation type="submission" date="2020-04" db="EMBL/GenBank/DDBJ databases">
        <title>Genome sequencing and assembly of multiple isolates from the Colletotrichum gloeosporioides species complex.</title>
        <authorList>
            <person name="Gan P."/>
            <person name="Shirasu K."/>
        </authorList>
    </citation>
    <scope>NUCLEOTIDE SEQUENCE [LARGE SCALE GENOMIC DNA]</scope>
    <source>
        <strain evidence="9 10">Nara gc5</strain>
    </source>
</reference>
<protein>
    <submittedName>
        <fullName evidence="9">Quinate permease</fullName>
    </submittedName>
</protein>
<comment type="similarity">
    <text evidence="2">Belongs to the major facilitator superfamily. Sugar transporter (TC 2.A.1.1) family.</text>
</comment>
<gene>
    <name evidence="9" type="primary">qutD-9</name>
    <name evidence="9" type="ORF">CGGC5_v002854</name>
</gene>
<proteinExistence type="inferred from homology"/>
<feature type="transmembrane region" description="Helical" evidence="7">
    <location>
        <begin position="194"/>
        <end position="215"/>
    </location>
</feature>
<feature type="transmembrane region" description="Helical" evidence="7">
    <location>
        <begin position="461"/>
        <end position="483"/>
    </location>
</feature>
<dbReference type="Pfam" id="PF00083">
    <property type="entry name" value="Sugar_tr"/>
    <property type="match status" value="1"/>
</dbReference>
<feature type="transmembrane region" description="Helical" evidence="7">
    <location>
        <begin position="394"/>
        <end position="420"/>
    </location>
</feature>
<dbReference type="GO" id="GO:0016020">
    <property type="term" value="C:membrane"/>
    <property type="evidence" value="ECO:0007669"/>
    <property type="project" value="UniProtKB-SubCell"/>
</dbReference>
<dbReference type="PROSITE" id="PS00216">
    <property type="entry name" value="SUGAR_TRANSPORT_1"/>
    <property type="match status" value="1"/>
</dbReference>
<keyword evidence="10" id="KW-1185">Reference proteome</keyword>
<evidence type="ECO:0000256" key="5">
    <source>
        <dbReference type="ARBA" id="ARBA00022989"/>
    </source>
</evidence>
<feature type="domain" description="Major facilitator superfamily (MFS) profile" evidence="8">
    <location>
        <begin position="31"/>
        <end position="487"/>
    </location>
</feature>
<evidence type="ECO:0000256" key="4">
    <source>
        <dbReference type="ARBA" id="ARBA00022692"/>
    </source>
</evidence>
<comment type="caution">
    <text evidence="9">The sequence shown here is derived from an EMBL/GenBank/DDBJ whole genome shotgun (WGS) entry which is preliminary data.</text>
</comment>
<reference evidence="9 10" key="1">
    <citation type="submission" date="2012-08" db="EMBL/GenBank/DDBJ databases">
        <authorList>
            <person name="Gan P.H.P."/>
            <person name="Ikeda K."/>
            <person name="Irieda H."/>
            <person name="Narusaka M."/>
            <person name="O'Connell R.J."/>
            <person name="Narusaka Y."/>
            <person name="Takano Y."/>
            <person name="Kubo Y."/>
            <person name="Shirasu K."/>
        </authorList>
    </citation>
    <scope>NUCLEOTIDE SEQUENCE [LARGE SCALE GENOMIC DNA]</scope>
    <source>
        <strain evidence="9 10">Nara gc5</strain>
    </source>
</reference>
<comment type="subcellular location">
    <subcellularLocation>
        <location evidence="1">Membrane</location>
        <topology evidence="1">Multi-pass membrane protein</topology>
    </subcellularLocation>
</comment>
<feature type="transmembrane region" description="Helical" evidence="7">
    <location>
        <begin position="76"/>
        <end position="94"/>
    </location>
</feature>
<dbReference type="InterPro" id="IPR050360">
    <property type="entry name" value="MFS_Sugar_Transporters"/>
</dbReference>
<evidence type="ECO:0000256" key="6">
    <source>
        <dbReference type="ARBA" id="ARBA00023136"/>
    </source>
</evidence>
<dbReference type="Gene3D" id="1.20.1250.20">
    <property type="entry name" value="MFS general substrate transporter like domains"/>
    <property type="match status" value="1"/>
</dbReference>
<dbReference type="RefSeq" id="XP_031888833.1">
    <property type="nucleotide sequence ID" value="XM_032031747.1"/>
</dbReference>
<evidence type="ECO:0000256" key="2">
    <source>
        <dbReference type="ARBA" id="ARBA00010992"/>
    </source>
</evidence>
<evidence type="ECO:0000313" key="9">
    <source>
        <dbReference type="EMBL" id="KAF4489098.1"/>
    </source>
</evidence>
<dbReference type="PANTHER" id="PTHR48022:SF59">
    <property type="entry name" value="MAJOR FACILITATOR SUPERFAMILY (MFS) PROFILE DOMAIN-CONTAINING PROTEIN"/>
    <property type="match status" value="1"/>
</dbReference>
<dbReference type="InterPro" id="IPR020846">
    <property type="entry name" value="MFS_dom"/>
</dbReference>
<name>A0A7J6JFJ9_COLFN</name>
<dbReference type="PRINTS" id="PR00171">
    <property type="entry name" value="SUGRTRNSPORT"/>
</dbReference>
<dbReference type="GeneID" id="43615801"/>
<feature type="transmembrane region" description="Helical" evidence="7">
    <location>
        <begin position="432"/>
        <end position="449"/>
    </location>
</feature>
<feature type="transmembrane region" description="Helical" evidence="7">
    <location>
        <begin position="133"/>
        <end position="153"/>
    </location>
</feature>
<evidence type="ECO:0000256" key="7">
    <source>
        <dbReference type="SAM" id="Phobius"/>
    </source>
</evidence>
<dbReference type="InterPro" id="IPR005828">
    <property type="entry name" value="MFS_sugar_transport-like"/>
</dbReference>
<dbReference type="PROSITE" id="PS50850">
    <property type="entry name" value="MFS"/>
    <property type="match status" value="1"/>
</dbReference>
<feature type="transmembrane region" description="Helical" evidence="7">
    <location>
        <begin position="21"/>
        <end position="40"/>
    </location>
</feature>
<feature type="transmembrane region" description="Helical" evidence="7">
    <location>
        <begin position="298"/>
        <end position="321"/>
    </location>
</feature>
<accession>A0A7J6JFJ9</accession>
<dbReference type="PANTHER" id="PTHR48022">
    <property type="entry name" value="PLASTIDIC GLUCOSE TRANSPORTER 4"/>
    <property type="match status" value="1"/>
</dbReference>
<feature type="transmembrane region" description="Helical" evidence="7">
    <location>
        <begin position="333"/>
        <end position="355"/>
    </location>
</feature>
<dbReference type="OrthoDB" id="5296287at2759"/>
<dbReference type="SUPFAM" id="SSF103473">
    <property type="entry name" value="MFS general substrate transporter"/>
    <property type="match status" value="1"/>
</dbReference>
<dbReference type="InParanoid" id="A0A7J6JFJ9"/>
<evidence type="ECO:0000256" key="1">
    <source>
        <dbReference type="ARBA" id="ARBA00004141"/>
    </source>
</evidence>
<dbReference type="InterPro" id="IPR003663">
    <property type="entry name" value="Sugar/inositol_transpt"/>
</dbReference>
<dbReference type="EMBL" id="ANPB02000002">
    <property type="protein sequence ID" value="KAF4489098.1"/>
    <property type="molecule type" value="Genomic_DNA"/>
</dbReference>
<evidence type="ECO:0000313" key="10">
    <source>
        <dbReference type="Proteomes" id="UP000011096"/>
    </source>
</evidence>
<organism evidence="9 10">
    <name type="scientific">Colletotrichum fructicola (strain Nara gc5)</name>
    <name type="common">Anthracnose fungus</name>
    <name type="synonym">Colletotrichum gloeosporioides (strain Nara gc5)</name>
    <dbReference type="NCBI Taxonomy" id="1213859"/>
    <lineage>
        <taxon>Eukaryota</taxon>
        <taxon>Fungi</taxon>
        <taxon>Dikarya</taxon>
        <taxon>Ascomycota</taxon>
        <taxon>Pezizomycotina</taxon>
        <taxon>Sordariomycetes</taxon>
        <taxon>Hypocreomycetidae</taxon>
        <taxon>Glomerellales</taxon>
        <taxon>Glomerellaceae</taxon>
        <taxon>Colletotrichum</taxon>
        <taxon>Colletotrichum gloeosporioides species complex</taxon>
    </lineage>
</organism>
<dbReference type="InterPro" id="IPR005829">
    <property type="entry name" value="Sugar_transporter_CS"/>
</dbReference>
<keyword evidence="4 7" id="KW-0812">Transmembrane</keyword>
<keyword evidence="5 7" id="KW-1133">Transmembrane helix</keyword>
<keyword evidence="6 7" id="KW-0472">Membrane</keyword>
<sequence>MGLKDSALAKYIRNIKTSPKSLIANRQLICTSLVFAFAGIPLCWDQGSSATIPSLPGFQHAFGITSATNPSQVSNFVSLVYIGAGVGAALTYFINDRWGRLWALRIYSVTWIIGQLIAVASSGNLAAMYAGRIIAGFGIGPLTVIGPVTLTEIAPAETRGLITSWFSVIMLLSLTVAAFVVLGCFGMAPSNVQWQVPFFIPCVAMALVVAASFFVMDSPRWLFLVGRDEEATQTLITLRGLPLEHPRIQSELREITESVAKERVAFGEASTYSLAGLRAVCRETFLVPANLRRTQQAFLSYALAQLSGANSITTYLVPVLSLIGVKGGTTHSLLYAALYSMAKFFYTLIASFFFVDALGRRNSLFIGIIVQMVSHIYIGVYIKFSHEGPVSQGAGQGALAAIFLHGFGYAVGLLILPYIFVSELWPNQLRSFGASLTQCFHWLFFFGVNKGVPSLLESTDQWGAFLFFAGWCFLALLYVFFTVPETAGVDLEKIDELFQGPWFNQYKRTKAMGRDVEVLESVESRSESEGVDMLASGKK</sequence>
<dbReference type="Proteomes" id="UP000011096">
    <property type="component" value="Unassembled WGS sequence"/>
</dbReference>